<evidence type="ECO:0000313" key="1">
    <source>
        <dbReference type="EMBL" id="KAL2051074.1"/>
    </source>
</evidence>
<accession>A0ABR4AZK3</accession>
<dbReference type="InterPro" id="IPR036291">
    <property type="entry name" value="NAD(P)-bd_dom_sf"/>
</dbReference>
<evidence type="ECO:0000313" key="2">
    <source>
        <dbReference type="Proteomes" id="UP001590951"/>
    </source>
</evidence>
<protein>
    <submittedName>
        <fullName evidence="1">Uncharacterized protein</fullName>
    </submittedName>
</protein>
<sequence length="95" mass="10500">MSPPKVILCTGTNQGFEFGILDFAGLREPSSVYILACRSVASGHAAVKKLRDTGIFEVLQLDITHDDHILAAMKFVGAKYGKLDDEWIQWLLASY</sequence>
<dbReference type="Proteomes" id="UP001590951">
    <property type="component" value="Unassembled WGS sequence"/>
</dbReference>
<gene>
    <name evidence="1" type="ORF">ABVK25_008668</name>
</gene>
<reference evidence="1 2" key="1">
    <citation type="submission" date="2024-09" db="EMBL/GenBank/DDBJ databases">
        <title>Rethinking Asexuality: The Enigmatic Case of Functional Sexual Genes in Lepraria (Stereocaulaceae).</title>
        <authorList>
            <person name="Doellman M."/>
            <person name="Sun Y."/>
            <person name="Barcenas-Pena A."/>
            <person name="Lumbsch H.T."/>
            <person name="Grewe F."/>
        </authorList>
    </citation>
    <scope>NUCLEOTIDE SEQUENCE [LARGE SCALE GENOMIC DNA]</scope>
    <source>
        <strain evidence="1 2">Grewe 0041</strain>
    </source>
</reference>
<name>A0ABR4AZK3_9LECA</name>
<keyword evidence="2" id="KW-1185">Reference proteome</keyword>
<dbReference type="SUPFAM" id="SSF51735">
    <property type="entry name" value="NAD(P)-binding Rossmann-fold domains"/>
    <property type="match status" value="1"/>
</dbReference>
<dbReference type="EMBL" id="JBHFEH010000039">
    <property type="protein sequence ID" value="KAL2051074.1"/>
    <property type="molecule type" value="Genomic_DNA"/>
</dbReference>
<dbReference type="Gene3D" id="3.40.50.720">
    <property type="entry name" value="NAD(P)-binding Rossmann-like Domain"/>
    <property type="match status" value="1"/>
</dbReference>
<organism evidence="1 2">
    <name type="scientific">Lepraria finkii</name>
    <dbReference type="NCBI Taxonomy" id="1340010"/>
    <lineage>
        <taxon>Eukaryota</taxon>
        <taxon>Fungi</taxon>
        <taxon>Dikarya</taxon>
        <taxon>Ascomycota</taxon>
        <taxon>Pezizomycotina</taxon>
        <taxon>Lecanoromycetes</taxon>
        <taxon>OSLEUM clade</taxon>
        <taxon>Lecanoromycetidae</taxon>
        <taxon>Lecanorales</taxon>
        <taxon>Lecanorineae</taxon>
        <taxon>Stereocaulaceae</taxon>
        <taxon>Lepraria</taxon>
    </lineage>
</organism>
<comment type="caution">
    <text evidence="1">The sequence shown here is derived from an EMBL/GenBank/DDBJ whole genome shotgun (WGS) entry which is preliminary data.</text>
</comment>
<proteinExistence type="predicted"/>